<evidence type="ECO:0000313" key="3">
    <source>
        <dbReference type="Proteomes" id="UP000004184"/>
    </source>
</evidence>
<accession>D9XGZ9</accession>
<dbReference type="STRING" id="591159.SSQG_03310"/>
<feature type="region of interest" description="Disordered" evidence="1">
    <location>
        <begin position="39"/>
        <end position="89"/>
    </location>
</feature>
<protein>
    <submittedName>
        <fullName evidence="2">Predicted protein</fullName>
    </submittedName>
</protein>
<sequence length="89" mass="8960">MVTDAEGVGGGRRVRIDCSDARKEARADGSEVAEVVGLAPDLEPAGSCHIGRSGSGPPNEMGVSTSNLTPDGAPDDLVSTRPSDTRGAP</sequence>
<dbReference type="HOGENOM" id="CLU_2453478_0_0_11"/>
<gene>
    <name evidence="2" type="ORF">SSQG_03310</name>
</gene>
<keyword evidence="3" id="KW-1185">Reference proteome</keyword>
<dbReference type="Proteomes" id="UP000004184">
    <property type="component" value="Unassembled WGS sequence"/>
</dbReference>
<proteinExistence type="predicted"/>
<organism evidence="2 3">
    <name type="scientific">Streptomyces viridochromogenes (strain DSM 40736 / JCM 4977 / BCRC 1201 / Tue 494)</name>
    <dbReference type="NCBI Taxonomy" id="591159"/>
    <lineage>
        <taxon>Bacteria</taxon>
        <taxon>Bacillati</taxon>
        <taxon>Actinomycetota</taxon>
        <taxon>Actinomycetes</taxon>
        <taxon>Kitasatosporales</taxon>
        <taxon>Streptomycetaceae</taxon>
        <taxon>Streptomyces</taxon>
    </lineage>
</organism>
<evidence type="ECO:0000256" key="1">
    <source>
        <dbReference type="SAM" id="MobiDB-lite"/>
    </source>
</evidence>
<dbReference type="AlphaFoldDB" id="D9XGZ9"/>
<reference evidence="3" key="1">
    <citation type="submission" date="2009-02" db="EMBL/GenBank/DDBJ databases">
        <title>Annotation of Streptomyces viridochromogenes strain DSM 40736.</title>
        <authorList>
            <consortium name="The Broad Institute Genome Sequencing Platform"/>
            <consortium name="Broad Institute Microbial Sequencing Center"/>
            <person name="Fischbach M."/>
            <person name="Godfrey P."/>
            <person name="Ward D."/>
            <person name="Young S."/>
            <person name="Zeng Q."/>
            <person name="Koehrsen M."/>
            <person name="Alvarado L."/>
            <person name="Berlin A.M."/>
            <person name="Bochicchio J."/>
            <person name="Borenstein D."/>
            <person name="Chapman S.B."/>
            <person name="Chen Z."/>
            <person name="Engels R."/>
            <person name="Freedman E."/>
            <person name="Gellesch M."/>
            <person name="Goldberg J."/>
            <person name="Griggs A."/>
            <person name="Gujja S."/>
            <person name="Heilman E.R."/>
            <person name="Heiman D.I."/>
            <person name="Hepburn T.A."/>
            <person name="Howarth C."/>
            <person name="Jen D."/>
            <person name="Larson L."/>
            <person name="Lewis B."/>
            <person name="Mehta T."/>
            <person name="Park D."/>
            <person name="Pearson M."/>
            <person name="Richards J."/>
            <person name="Roberts A."/>
            <person name="Saif S."/>
            <person name="Shea T.D."/>
            <person name="Shenoy N."/>
            <person name="Sisk P."/>
            <person name="Stolte C."/>
            <person name="Sykes S.N."/>
            <person name="Thomson T."/>
            <person name="Walk T."/>
            <person name="White J."/>
            <person name="Yandava C."/>
            <person name="Straight P."/>
            <person name="Clardy J."/>
            <person name="Hung D."/>
            <person name="Kolter R."/>
            <person name="Mekalanos J."/>
            <person name="Walker S."/>
            <person name="Walsh C.T."/>
            <person name="Wieland-Brown L.C."/>
            <person name="Haas B."/>
            <person name="Nusbaum C."/>
            <person name="Birren B."/>
        </authorList>
    </citation>
    <scope>NUCLEOTIDE SEQUENCE [LARGE SCALE GENOMIC DNA]</scope>
    <source>
        <strain evidence="3">DSM 40736 / JCM 4977 / BCRC 1201 / Tue 494</strain>
    </source>
</reference>
<dbReference type="EMBL" id="GG657757">
    <property type="protein sequence ID" value="EFL32792.1"/>
    <property type="molecule type" value="Genomic_DNA"/>
</dbReference>
<evidence type="ECO:0000313" key="2">
    <source>
        <dbReference type="EMBL" id="EFL32792.1"/>
    </source>
</evidence>
<name>D9XGZ9_STRVT</name>